<dbReference type="Proteomes" id="UP000321408">
    <property type="component" value="Chromosome"/>
</dbReference>
<reference evidence="2 3" key="2">
    <citation type="journal article" date="2024" name="Int. J. Syst. Evol. Microbiol.">
        <title>Promethearchaeum syntrophicum gen. nov., sp. nov., an anaerobic, obligately syntrophic archaeon, the first isolate of the lineage 'Asgard' archaea, and proposal of the new archaeal phylum Promethearchaeota phyl. nov. and kingdom Promethearchaeati regn. nov.</title>
        <authorList>
            <person name="Imachi H."/>
            <person name="Nobu M.K."/>
            <person name="Kato S."/>
            <person name="Takaki Y."/>
            <person name="Miyazaki M."/>
            <person name="Miyata M."/>
            <person name="Ogawara M."/>
            <person name="Saito Y."/>
            <person name="Sakai S."/>
            <person name="Tahara Y.O."/>
            <person name="Takano Y."/>
            <person name="Tasumi E."/>
            <person name="Uematsu K."/>
            <person name="Yoshimura T."/>
            <person name="Itoh T."/>
            <person name="Ohkuma M."/>
            <person name="Takai K."/>
        </authorList>
    </citation>
    <scope>NUCLEOTIDE SEQUENCE [LARGE SCALE GENOMIC DNA]</scope>
    <source>
        <strain evidence="2 3">MK-D1</strain>
    </source>
</reference>
<evidence type="ECO:0000313" key="3">
    <source>
        <dbReference type="Proteomes" id="UP000321408"/>
    </source>
</evidence>
<protein>
    <submittedName>
        <fullName evidence="2">Uncharacterized protein</fullName>
    </submittedName>
</protein>
<proteinExistence type="predicted"/>
<evidence type="ECO:0000313" key="2">
    <source>
        <dbReference type="EMBL" id="QEE14813.1"/>
    </source>
</evidence>
<name>A0A5B9D746_9ARCH</name>
<feature type="transmembrane region" description="Helical" evidence="1">
    <location>
        <begin position="20"/>
        <end position="46"/>
    </location>
</feature>
<evidence type="ECO:0000256" key="1">
    <source>
        <dbReference type="SAM" id="Phobius"/>
    </source>
</evidence>
<dbReference type="KEGG" id="psyt:DSAG12_00630"/>
<sequence length="88" mass="9846">MVSPSDISKFFEPIVPYINWIILFITPIYIAIGEFFSKIAIAFISVLPSDSLVLPIIVMIIFIGLGILFGIKPDILEGIFKKKSDNEN</sequence>
<gene>
    <name evidence="2" type="ORF">DSAG12_00630</name>
</gene>
<keyword evidence="1" id="KW-0812">Transmembrane</keyword>
<feature type="transmembrane region" description="Helical" evidence="1">
    <location>
        <begin position="52"/>
        <end position="71"/>
    </location>
</feature>
<dbReference type="EMBL" id="CP042905">
    <property type="protein sequence ID" value="QEE14813.1"/>
    <property type="molecule type" value="Genomic_DNA"/>
</dbReference>
<accession>A0A5B9D746</accession>
<keyword evidence="1" id="KW-0472">Membrane</keyword>
<dbReference type="GeneID" id="41328634"/>
<organism evidence="2 3">
    <name type="scientific">Promethearchaeum syntrophicum</name>
    <dbReference type="NCBI Taxonomy" id="2594042"/>
    <lineage>
        <taxon>Archaea</taxon>
        <taxon>Promethearchaeati</taxon>
        <taxon>Promethearchaeota</taxon>
        <taxon>Promethearchaeia</taxon>
        <taxon>Promethearchaeales</taxon>
        <taxon>Promethearchaeaceae</taxon>
        <taxon>Promethearchaeum</taxon>
    </lineage>
</organism>
<dbReference type="AlphaFoldDB" id="A0A5B9D746"/>
<keyword evidence="3" id="KW-1185">Reference proteome</keyword>
<keyword evidence="1" id="KW-1133">Transmembrane helix</keyword>
<dbReference type="RefSeq" id="WP_147661753.1">
    <property type="nucleotide sequence ID" value="NZ_CP042905.2"/>
</dbReference>
<reference evidence="2 3" key="1">
    <citation type="journal article" date="2020" name="Nature">
        <title>Isolation of an archaeon at the prokaryote-eukaryote interface.</title>
        <authorList>
            <person name="Imachi H."/>
            <person name="Nobu M.K."/>
            <person name="Nakahara N."/>
            <person name="Morono Y."/>
            <person name="Ogawara M."/>
            <person name="Takaki Y."/>
            <person name="Takano Y."/>
            <person name="Uematsu K."/>
            <person name="Ikuta T."/>
            <person name="Ito M."/>
            <person name="Matsui Y."/>
            <person name="Miyazaki M."/>
            <person name="Murata K."/>
            <person name="Saito Y."/>
            <person name="Sakai S."/>
            <person name="Song C."/>
            <person name="Tasumi E."/>
            <person name="Yamanaka Y."/>
            <person name="Yamaguchi T."/>
            <person name="Kamagata Y."/>
            <person name="Tamaki H."/>
            <person name="Takai K."/>
        </authorList>
    </citation>
    <scope>NUCLEOTIDE SEQUENCE [LARGE SCALE GENOMIC DNA]</scope>
    <source>
        <strain evidence="2 3">MK-D1</strain>
    </source>
</reference>